<evidence type="ECO:0000256" key="1">
    <source>
        <dbReference type="SAM" id="MobiDB-lite"/>
    </source>
</evidence>
<sequence>MNHEDNEPSNSRRGQSGVAHRNHVEPEPRVSAYSPDDSSGERATLVGRTGQTSDGRSSQSSDQHTLIARASYWEGNVPSPEDMAAFKKVEPTFPERIMRMTEQTVDTQNRALKTTTTLEAWATAITVIGYTVLP</sequence>
<dbReference type="Proteomes" id="UP000216074">
    <property type="component" value="Unassembled WGS sequence"/>
</dbReference>
<evidence type="ECO:0000313" key="3">
    <source>
        <dbReference type="Proteomes" id="UP000216074"/>
    </source>
</evidence>
<protein>
    <submittedName>
        <fullName evidence="2">Uncharacterized protein</fullName>
    </submittedName>
</protein>
<keyword evidence="3" id="KW-1185">Reference proteome</keyword>
<name>A0A261G4N8_9BIFI</name>
<feature type="compositionally biased region" description="Polar residues" evidence="1">
    <location>
        <begin position="49"/>
        <end position="64"/>
    </location>
</feature>
<organism evidence="2 3">
    <name type="scientific">Bifidobacterium hapali</name>
    <dbReference type="NCBI Taxonomy" id="1630172"/>
    <lineage>
        <taxon>Bacteria</taxon>
        <taxon>Bacillati</taxon>
        <taxon>Actinomycetota</taxon>
        <taxon>Actinomycetes</taxon>
        <taxon>Bifidobacteriales</taxon>
        <taxon>Bifidobacteriaceae</taxon>
        <taxon>Bifidobacterium</taxon>
    </lineage>
</organism>
<dbReference type="EMBL" id="MWWY01000005">
    <property type="protein sequence ID" value="OZG66368.1"/>
    <property type="molecule type" value="Genomic_DNA"/>
</dbReference>
<comment type="caution">
    <text evidence="2">The sequence shown here is derived from an EMBL/GenBank/DDBJ whole genome shotgun (WGS) entry which is preliminary data.</text>
</comment>
<accession>A0A261G4N8</accession>
<dbReference type="OrthoDB" id="5198760at2"/>
<dbReference type="RefSeq" id="WP_094728804.1">
    <property type="nucleotide sequence ID" value="NZ_MWWY01000005.1"/>
</dbReference>
<dbReference type="AlphaFoldDB" id="A0A261G4N8"/>
<reference evidence="2 3" key="1">
    <citation type="journal article" date="2017" name="BMC Genomics">
        <title>Comparative genomic and phylogenomic analyses of the Bifidobacteriaceae family.</title>
        <authorList>
            <person name="Lugli G.A."/>
            <person name="Milani C."/>
            <person name="Turroni F."/>
            <person name="Duranti S."/>
            <person name="Mancabelli L."/>
            <person name="Mangifesta M."/>
            <person name="Ferrario C."/>
            <person name="Modesto M."/>
            <person name="Mattarelli P."/>
            <person name="Jiri K."/>
            <person name="van Sinderen D."/>
            <person name="Ventura M."/>
        </authorList>
    </citation>
    <scope>NUCLEOTIDE SEQUENCE [LARGE SCALE GENOMIC DNA]</scope>
    <source>
        <strain evidence="2 3">DSM 100202</strain>
    </source>
</reference>
<evidence type="ECO:0000313" key="2">
    <source>
        <dbReference type="EMBL" id="OZG66368.1"/>
    </source>
</evidence>
<feature type="region of interest" description="Disordered" evidence="1">
    <location>
        <begin position="1"/>
        <end position="66"/>
    </location>
</feature>
<gene>
    <name evidence="2" type="ORF">BHAP_0230</name>
</gene>
<proteinExistence type="predicted"/>